<dbReference type="Proteomes" id="UP001163203">
    <property type="component" value="Chromosome"/>
</dbReference>
<organism evidence="1 2">
    <name type="scientific">Amycolatopsis cynarae</name>
    <dbReference type="NCBI Taxonomy" id="2995223"/>
    <lineage>
        <taxon>Bacteria</taxon>
        <taxon>Bacillati</taxon>
        <taxon>Actinomycetota</taxon>
        <taxon>Actinomycetes</taxon>
        <taxon>Pseudonocardiales</taxon>
        <taxon>Pseudonocardiaceae</taxon>
        <taxon>Amycolatopsis</taxon>
    </lineage>
</organism>
<protein>
    <submittedName>
        <fullName evidence="1">Uncharacterized protein</fullName>
    </submittedName>
</protein>
<reference evidence="1" key="1">
    <citation type="submission" date="2022-11" db="EMBL/GenBank/DDBJ databases">
        <authorList>
            <person name="Mo P."/>
        </authorList>
    </citation>
    <scope>NUCLEOTIDE SEQUENCE</scope>
    <source>
        <strain evidence="1">HUAS 11-8</strain>
    </source>
</reference>
<dbReference type="EMBL" id="CP113836">
    <property type="protein sequence ID" value="WAL69540.1"/>
    <property type="molecule type" value="Genomic_DNA"/>
</dbReference>
<proteinExistence type="predicted"/>
<keyword evidence="2" id="KW-1185">Reference proteome</keyword>
<evidence type="ECO:0000313" key="2">
    <source>
        <dbReference type="Proteomes" id="UP001163203"/>
    </source>
</evidence>
<sequence>MTSSGLPKSADEGLWRSPKAADRFARFGVPVFVTENAKANAR</sequence>
<dbReference type="RefSeq" id="WP_268759625.1">
    <property type="nucleotide sequence ID" value="NZ_CP113836.1"/>
</dbReference>
<gene>
    <name evidence="1" type="ORF">ORV05_17765</name>
</gene>
<evidence type="ECO:0000313" key="1">
    <source>
        <dbReference type="EMBL" id="WAL69540.1"/>
    </source>
</evidence>
<name>A0ABY7BAZ8_9PSEU</name>
<accession>A0ABY7BAZ8</accession>